<dbReference type="EMBL" id="FOUO01000008">
    <property type="protein sequence ID" value="SFM52378.1"/>
    <property type="molecule type" value="Genomic_DNA"/>
</dbReference>
<accession>A0A1I4RJH6</accession>
<dbReference type="Pfam" id="PF02452">
    <property type="entry name" value="PemK_toxin"/>
    <property type="match status" value="1"/>
</dbReference>
<sequence>MDVVPGDVVLCAFYFSDLKTHKRRPVIVFKDNLPFDDFVGIPVSSQTAQLHDDESILEPFDLSIGTLPKRSKIMVRKTFVIAKPVIVKRYGRLSKTRFQQLHRHFCHFFGCCPNMTDGPRQAQSQCMP</sequence>
<proteinExistence type="predicted"/>
<gene>
    <name evidence="1" type="ORF">SAMN05421721_10830</name>
</gene>
<dbReference type="InterPro" id="IPR003477">
    <property type="entry name" value="PemK-like"/>
</dbReference>
<evidence type="ECO:0000313" key="1">
    <source>
        <dbReference type="EMBL" id="SFM52378.1"/>
    </source>
</evidence>
<dbReference type="RefSeq" id="WP_090485274.1">
    <property type="nucleotide sequence ID" value="NZ_FOUO01000008.1"/>
</dbReference>
<evidence type="ECO:0000313" key="2">
    <source>
        <dbReference type="Proteomes" id="UP000199556"/>
    </source>
</evidence>
<dbReference type="AlphaFoldDB" id="A0A1I4RJH6"/>
<organism evidence="1 2">
    <name type="scientific">Ectothiorhodospira mobilis</name>
    <dbReference type="NCBI Taxonomy" id="195064"/>
    <lineage>
        <taxon>Bacteria</taxon>
        <taxon>Pseudomonadati</taxon>
        <taxon>Pseudomonadota</taxon>
        <taxon>Gammaproteobacteria</taxon>
        <taxon>Chromatiales</taxon>
        <taxon>Ectothiorhodospiraceae</taxon>
        <taxon>Ectothiorhodospira</taxon>
    </lineage>
</organism>
<name>A0A1I4RJH6_ECTMO</name>
<dbReference type="STRING" id="195064.SAMN05421721_10830"/>
<protein>
    <submittedName>
        <fullName evidence="1">mRNA interferase MazF</fullName>
    </submittedName>
</protein>
<dbReference type="Proteomes" id="UP000199556">
    <property type="component" value="Unassembled WGS sequence"/>
</dbReference>
<dbReference type="InterPro" id="IPR011067">
    <property type="entry name" value="Plasmid_toxin/cell-grow_inhib"/>
</dbReference>
<dbReference type="Gene3D" id="2.30.30.110">
    <property type="match status" value="1"/>
</dbReference>
<reference evidence="1 2" key="1">
    <citation type="submission" date="2016-10" db="EMBL/GenBank/DDBJ databases">
        <authorList>
            <person name="de Groot N.N."/>
        </authorList>
    </citation>
    <scope>NUCLEOTIDE SEQUENCE [LARGE SCALE GENOMIC DNA]</scope>
    <source>
        <strain evidence="1 2">DSM 4180</strain>
    </source>
</reference>
<dbReference type="SUPFAM" id="SSF50118">
    <property type="entry name" value="Cell growth inhibitor/plasmid maintenance toxic component"/>
    <property type="match status" value="1"/>
</dbReference>
<keyword evidence="2" id="KW-1185">Reference proteome</keyword>
<dbReference type="GO" id="GO:0003677">
    <property type="term" value="F:DNA binding"/>
    <property type="evidence" value="ECO:0007669"/>
    <property type="project" value="InterPro"/>
</dbReference>
<dbReference type="OrthoDB" id="9813449at2"/>